<feature type="transmembrane region" description="Helical" evidence="4">
    <location>
        <begin position="12"/>
        <end position="30"/>
    </location>
</feature>
<keyword evidence="4" id="KW-0472">Membrane</keyword>
<comment type="caution">
    <text evidence="6">The sequence shown here is derived from an EMBL/GenBank/DDBJ whole genome shotgun (WGS) entry which is preliminary data.</text>
</comment>
<dbReference type="InterPro" id="IPR009057">
    <property type="entry name" value="Homeodomain-like_sf"/>
</dbReference>
<keyword evidence="2" id="KW-0238">DNA-binding</keyword>
<dbReference type="EMBL" id="VNJJ01000001">
    <property type="protein sequence ID" value="TVY04173.1"/>
    <property type="molecule type" value="Genomic_DNA"/>
</dbReference>
<keyword evidence="4" id="KW-1133">Transmembrane helix</keyword>
<feature type="domain" description="HTH araC/xylS-type" evidence="5">
    <location>
        <begin position="635"/>
        <end position="734"/>
    </location>
</feature>
<keyword evidence="3" id="KW-0804">Transcription</keyword>
<dbReference type="SMART" id="SM00342">
    <property type="entry name" value="HTH_ARAC"/>
    <property type="match status" value="1"/>
</dbReference>
<gene>
    <name evidence="6" type="ORF">FPZ45_00800</name>
</gene>
<dbReference type="GO" id="GO:0043565">
    <property type="term" value="F:sequence-specific DNA binding"/>
    <property type="evidence" value="ECO:0007669"/>
    <property type="project" value="InterPro"/>
</dbReference>
<organism evidence="6 7">
    <name type="scientific">Cohnella terricola</name>
    <dbReference type="NCBI Taxonomy" id="1289167"/>
    <lineage>
        <taxon>Bacteria</taxon>
        <taxon>Bacillati</taxon>
        <taxon>Bacillota</taxon>
        <taxon>Bacilli</taxon>
        <taxon>Bacillales</taxon>
        <taxon>Paenibacillaceae</taxon>
        <taxon>Cohnella</taxon>
    </lineage>
</organism>
<dbReference type="PANTHER" id="PTHR43280:SF2">
    <property type="entry name" value="HTH-TYPE TRANSCRIPTIONAL REGULATOR EXSA"/>
    <property type="match status" value="1"/>
</dbReference>
<dbReference type="OrthoDB" id="2483982at2"/>
<feature type="transmembrane region" description="Helical" evidence="4">
    <location>
        <begin position="281"/>
        <end position="298"/>
    </location>
</feature>
<evidence type="ECO:0000313" key="7">
    <source>
        <dbReference type="Proteomes" id="UP000316330"/>
    </source>
</evidence>
<dbReference type="PANTHER" id="PTHR43280">
    <property type="entry name" value="ARAC-FAMILY TRANSCRIPTIONAL REGULATOR"/>
    <property type="match status" value="1"/>
</dbReference>
<reference evidence="6 7" key="1">
    <citation type="submission" date="2019-07" db="EMBL/GenBank/DDBJ databases">
        <authorList>
            <person name="Kim J."/>
        </authorList>
    </citation>
    <scope>NUCLEOTIDE SEQUENCE [LARGE SCALE GENOMIC DNA]</scope>
    <source>
        <strain evidence="6 7">G13</strain>
    </source>
</reference>
<evidence type="ECO:0000313" key="6">
    <source>
        <dbReference type="EMBL" id="TVY04173.1"/>
    </source>
</evidence>
<dbReference type="InterPro" id="IPR020449">
    <property type="entry name" value="Tscrpt_reg_AraC-type_HTH"/>
</dbReference>
<proteinExistence type="predicted"/>
<dbReference type="AlphaFoldDB" id="A0A559JWB2"/>
<evidence type="ECO:0000256" key="3">
    <source>
        <dbReference type="ARBA" id="ARBA00023163"/>
    </source>
</evidence>
<name>A0A559JWB2_9BACL</name>
<keyword evidence="4" id="KW-0812">Transmembrane</keyword>
<evidence type="ECO:0000256" key="2">
    <source>
        <dbReference type="ARBA" id="ARBA00023125"/>
    </source>
</evidence>
<evidence type="ECO:0000259" key="5">
    <source>
        <dbReference type="PROSITE" id="PS01124"/>
    </source>
</evidence>
<sequence>MKIVSGRTFLRFPPILSLIMMMLIAFAFFLSHEYSKRAAADVNMFALAKIKHSYHNTQFTFDTIRSFGISSSQENAINEWLITDRSNPVMDAEAFKASTRLANQQPFLHSIYLINTKTRRVIDSSTGIADFGSFYDQNIVDKILRDHPAYIGFFPHAIGETSYISLVVPSTQAVTLHAGYLVIILNQKELQKFLLQNEDTAGLQISITDKHNQIILGDDLPDQMSVTSSDKLLESLQSLEYSSAKEPQIVSVELLPGQLFMHFIVIEKEMIRNIEWFKKKIAISCIVLMGVMLLLYFWNSKRTLGPFRMLSRELQSKLGNEDIGKSMGEADIIRNSFMYLLNSNQTMKHSLKDYHNIVREEFLRQWVLQGYPIIRNDIEQSSQLLSLDSYYLSVIRIESYKQFVETYNYNSRKLLKYAMCNIGDEVVKEAQFLCEIVDMGGDHLVLLIGASETGGEQHEISTVLLLLGAQIERWLHIRTSIACSSKLRIQENVRRDYEDTYELTLLKFFKGENKVYTAQDLEESYSSEHKHPDEKIMNELIHAIKQIDRNQVLQLLDRLLNDLKNVTYNEFFFQLQMIAYRIFKSFNKVTLSSELDSSRFSSLVEARRWIEDEILQIMDTLDQQQISGRKGELFQETLDYVQQHLQDPSMSVDTIADHLGYSTSHLRYVFKEASQVTLADYILLERIEQVKYLLTNTDDNLTVIAAKTGFQTRSHFFSAFKKATGLTPSQFRKTN</sequence>
<dbReference type="RefSeq" id="WP_144697354.1">
    <property type="nucleotide sequence ID" value="NZ_VNJJ01000001.1"/>
</dbReference>
<dbReference type="PROSITE" id="PS00041">
    <property type="entry name" value="HTH_ARAC_FAMILY_1"/>
    <property type="match status" value="1"/>
</dbReference>
<dbReference type="PROSITE" id="PS01124">
    <property type="entry name" value="HTH_ARAC_FAMILY_2"/>
    <property type="match status" value="1"/>
</dbReference>
<dbReference type="PRINTS" id="PR00032">
    <property type="entry name" value="HTHARAC"/>
</dbReference>
<dbReference type="InterPro" id="IPR018062">
    <property type="entry name" value="HTH_AraC-typ_CS"/>
</dbReference>
<accession>A0A559JWB2</accession>
<evidence type="ECO:0000256" key="1">
    <source>
        <dbReference type="ARBA" id="ARBA00023015"/>
    </source>
</evidence>
<dbReference type="GO" id="GO:0003700">
    <property type="term" value="F:DNA-binding transcription factor activity"/>
    <property type="evidence" value="ECO:0007669"/>
    <property type="project" value="InterPro"/>
</dbReference>
<keyword evidence="7" id="KW-1185">Reference proteome</keyword>
<dbReference type="InterPro" id="IPR018060">
    <property type="entry name" value="HTH_AraC"/>
</dbReference>
<dbReference type="SUPFAM" id="SSF46689">
    <property type="entry name" value="Homeodomain-like"/>
    <property type="match status" value="2"/>
</dbReference>
<dbReference type="Proteomes" id="UP000316330">
    <property type="component" value="Unassembled WGS sequence"/>
</dbReference>
<dbReference type="Pfam" id="PF12833">
    <property type="entry name" value="HTH_18"/>
    <property type="match status" value="1"/>
</dbReference>
<keyword evidence="1" id="KW-0805">Transcription regulation</keyword>
<dbReference type="Gene3D" id="1.10.10.60">
    <property type="entry name" value="Homeodomain-like"/>
    <property type="match status" value="2"/>
</dbReference>
<evidence type="ECO:0000256" key="4">
    <source>
        <dbReference type="SAM" id="Phobius"/>
    </source>
</evidence>
<protein>
    <submittedName>
        <fullName evidence="6">Helix-turn-helix transcriptional regulator</fullName>
    </submittedName>
</protein>